<dbReference type="AlphaFoldDB" id="A0A9E7UBQ1"/>
<protein>
    <recommendedName>
        <fullName evidence="1">DUF7311 domain-containing protein</fullName>
    </recommendedName>
</protein>
<dbReference type="GeneID" id="74941039"/>
<dbReference type="EMBL" id="CP104003">
    <property type="protein sequence ID" value="UWM54949.1"/>
    <property type="molecule type" value="Genomic_DNA"/>
</dbReference>
<dbReference type="Proteomes" id="UP001057580">
    <property type="component" value="Chromosome"/>
</dbReference>
<reference evidence="2" key="1">
    <citation type="submission" date="2022-09" db="EMBL/GenBank/DDBJ databases">
        <title>Diverse halophilic archaea isolated from saline environments.</title>
        <authorList>
            <person name="Cui H.-L."/>
        </authorList>
    </citation>
    <scope>NUCLEOTIDE SEQUENCE</scope>
    <source>
        <strain evidence="2">ZS-35-S2</strain>
    </source>
</reference>
<proteinExistence type="predicted"/>
<dbReference type="KEGG" id="ssai:N0B31_01415"/>
<evidence type="ECO:0000313" key="3">
    <source>
        <dbReference type="Proteomes" id="UP001057580"/>
    </source>
</evidence>
<feature type="domain" description="DUF7311" evidence="1">
    <location>
        <begin position="1"/>
        <end position="129"/>
    </location>
</feature>
<evidence type="ECO:0000259" key="1">
    <source>
        <dbReference type="Pfam" id="PF23993"/>
    </source>
</evidence>
<evidence type="ECO:0000313" key="2">
    <source>
        <dbReference type="EMBL" id="UWM54949.1"/>
    </source>
</evidence>
<sequence>MVLGVVLAAALVGVSLPALEVADRTGAATRTEATATDLAATVERFAATNDPVRAGEPGARRVVTIHLPAGASLRIGTRLRWRAGGQRGDARLAPAIETPGDGVLTLAGGTHRLRLGYVRRPAGPVVTVRRFKPEAGTTPTRVPERWRRGRRVRV</sequence>
<accession>A0A9E7UBQ1</accession>
<keyword evidence="3" id="KW-1185">Reference proteome</keyword>
<name>A0A9E7UBQ1_9EURY</name>
<organism evidence="2 3">
    <name type="scientific">Salinirubellus salinus</name>
    <dbReference type="NCBI Taxonomy" id="1364945"/>
    <lineage>
        <taxon>Archaea</taxon>
        <taxon>Methanobacteriati</taxon>
        <taxon>Methanobacteriota</taxon>
        <taxon>Stenosarchaea group</taxon>
        <taxon>Halobacteria</taxon>
        <taxon>Halobacteriales</taxon>
        <taxon>Natronomonadaceae</taxon>
        <taxon>Salinirubellus</taxon>
    </lineage>
</organism>
<dbReference type="Pfam" id="PF23993">
    <property type="entry name" value="DUF7311"/>
    <property type="match status" value="1"/>
</dbReference>
<gene>
    <name evidence="2" type="ORF">N0B31_01415</name>
</gene>
<dbReference type="InterPro" id="IPR055735">
    <property type="entry name" value="DUF7311"/>
</dbReference>
<dbReference type="RefSeq" id="WP_260594000.1">
    <property type="nucleotide sequence ID" value="NZ_CP104003.1"/>
</dbReference>